<dbReference type="RefSeq" id="WP_198476626.1">
    <property type="nucleotide sequence ID" value="NZ_JADGMQ010000007.1"/>
</dbReference>
<dbReference type="Pfam" id="PF13531">
    <property type="entry name" value="SBP_bac_11"/>
    <property type="match status" value="1"/>
</dbReference>
<organism evidence="3 4">
    <name type="scientific">Aquamicrobium zhengzhouense</name>
    <dbReference type="NCBI Taxonomy" id="2781738"/>
    <lineage>
        <taxon>Bacteria</taxon>
        <taxon>Pseudomonadati</taxon>
        <taxon>Pseudomonadota</taxon>
        <taxon>Alphaproteobacteria</taxon>
        <taxon>Hyphomicrobiales</taxon>
        <taxon>Phyllobacteriaceae</taxon>
        <taxon>Aquamicrobium</taxon>
    </lineage>
</organism>
<accession>A0ABS0SD49</accession>
<dbReference type="EMBL" id="JADGMQ010000007">
    <property type="protein sequence ID" value="MBI1621225.1"/>
    <property type="molecule type" value="Genomic_DNA"/>
</dbReference>
<dbReference type="Gene3D" id="3.40.190.10">
    <property type="entry name" value="Periplasmic binding protein-like II"/>
    <property type="match status" value="2"/>
</dbReference>
<feature type="chain" id="PRO_5046776823" evidence="2">
    <location>
        <begin position="30"/>
        <end position="333"/>
    </location>
</feature>
<gene>
    <name evidence="3" type="ORF">IOD40_11185</name>
</gene>
<keyword evidence="1 2" id="KW-0732">Signal</keyword>
<proteinExistence type="predicted"/>
<sequence>MTETAKIKSRLTMLVSAAALALSASLVGAQAEIPAELVEAAKADGSLTVYTNIDPALMEKLSSAFTAAHGINVDIQRQSSSALAQRFMAENDTDNTIADVYYSTDRAFHDDLFAKGLFSKVEDVPGYAQWPEEAKSEGTITIGYNPYSLVWNTDLVPEGLTSWEQLNDPEFEGQVILTDPRSSVTSNQFYKMLHDLYGDEFLEKLGTHATYSPSAVPGIQQVAAGAQAIYAPGIHQVVTGLAANGAPLGESFPEPSISSNNVASLVAKAPHADAAKLFVAFLMTREAQTINNFDGFAPIEGIENTREMPQIVNIEPADAMAASEKIYQLMGLQ</sequence>
<dbReference type="SUPFAM" id="SSF53850">
    <property type="entry name" value="Periplasmic binding protein-like II"/>
    <property type="match status" value="1"/>
</dbReference>
<comment type="caution">
    <text evidence="3">The sequence shown here is derived from an EMBL/GenBank/DDBJ whole genome shotgun (WGS) entry which is preliminary data.</text>
</comment>
<evidence type="ECO:0000313" key="3">
    <source>
        <dbReference type="EMBL" id="MBI1621225.1"/>
    </source>
</evidence>
<evidence type="ECO:0000256" key="1">
    <source>
        <dbReference type="ARBA" id="ARBA00022729"/>
    </source>
</evidence>
<dbReference type="PANTHER" id="PTHR30006">
    <property type="entry name" value="THIAMINE-BINDING PERIPLASMIC PROTEIN-RELATED"/>
    <property type="match status" value="1"/>
</dbReference>
<keyword evidence="4" id="KW-1185">Reference proteome</keyword>
<dbReference type="PANTHER" id="PTHR30006:SF24">
    <property type="entry name" value="SLL0237 PROTEIN"/>
    <property type="match status" value="1"/>
</dbReference>
<dbReference type="Proteomes" id="UP000601789">
    <property type="component" value="Unassembled WGS sequence"/>
</dbReference>
<evidence type="ECO:0000256" key="2">
    <source>
        <dbReference type="SAM" id="SignalP"/>
    </source>
</evidence>
<protein>
    <submittedName>
        <fullName evidence="3">Extracellular solute-binding protein</fullName>
    </submittedName>
</protein>
<evidence type="ECO:0000313" key="4">
    <source>
        <dbReference type="Proteomes" id="UP000601789"/>
    </source>
</evidence>
<reference evidence="3 4" key="1">
    <citation type="submission" date="2020-10" db="EMBL/GenBank/DDBJ databases">
        <title>Aquamicrobium zhengzhouensis sp. nov., a exopolysaccharide producing bacterium isolated from farmland soil.</title>
        <authorList>
            <person name="Wang X."/>
        </authorList>
    </citation>
    <scope>NUCLEOTIDE SEQUENCE [LARGE SCALE GENOMIC DNA]</scope>
    <source>
        <strain evidence="4">cd-1</strain>
    </source>
</reference>
<name>A0ABS0SD49_9HYPH</name>
<feature type="signal peptide" evidence="2">
    <location>
        <begin position="1"/>
        <end position="29"/>
    </location>
</feature>